<comment type="catalytic activity">
    <reaction evidence="13">
        <text>9-octadecanoyloxy-octadecanoate + H2O = 9-hydroxy-octadecanoate + octadecanoate + H(+)</text>
        <dbReference type="Rhea" id="RHEA:52096"/>
        <dbReference type="ChEBI" id="CHEBI:15377"/>
        <dbReference type="ChEBI" id="CHEBI:15378"/>
        <dbReference type="ChEBI" id="CHEBI:25629"/>
        <dbReference type="ChEBI" id="CHEBI:136286"/>
        <dbReference type="ChEBI" id="CHEBI:136373"/>
    </reaction>
    <physiologicalReaction direction="left-to-right" evidence="13">
        <dbReference type="Rhea" id="RHEA:52097"/>
    </physiologicalReaction>
</comment>
<comment type="catalytic activity">
    <reaction evidence="7">
        <text>12-hexadecanoyloxy-octadecanoate + H2O = 12-hydroxyoctadecanoate + hexadecanoate + H(+)</text>
        <dbReference type="Rhea" id="RHEA:52056"/>
        <dbReference type="ChEBI" id="CHEBI:7896"/>
        <dbReference type="ChEBI" id="CHEBI:15377"/>
        <dbReference type="ChEBI" id="CHEBI:15378"/>
        <dbReference type="ChEBI" id="CHEBI:83677"/>
        <dbReference type="ChEBI" id="CHEBI:84201"/>
    </reaction>
    <physiologicalReaction direction="left-to-right" evidence="7">
        <dbReference type="Rhea" id="RHEA:52057"/>
    </physiologicalReaction>
</comment>
<evidence type="ECO:0000256" key="2">
    <source>
        <dbReference type="ARBA" id="ARBA00004127"/>
    </source>
</evidence>
<gene>
    <name evidence="18" type="ORF">g.22000</name>
</gene>
<evidence type="ECO:0008006" key="19">
    <source>
        <dbReference type="Google" id="ProtNLM"/>
    </source>
</evidence>
<evidence type="ECO:0000256" key="10">
    <source>
        <dbReference type="ARBA" id="ARBA00048680"/>
    </source>
</evidence>
<comment type="catalytic activity">
    <reaction evidence="8">
        <text>13-octadecanoyloxy-octadecanoate + H2O = 13-hydroxy-octadecanoate + octadecanoate + H(+)</text>
        <dbReference type="Rhea" id="RHEA:52084"/>
        <dbReference type="ChEBI" id="CHEBI:15377"/>
        <dbReference type="ChEBI" id="CHEBI:15378"/>
        <dbReference type="ChEBI" id="CHEBI:25629"/>
        <dbReference type="ChEBI" id="CHEBI:136304"/>
        <dbReference type="ChEBI" id="CHEBI:136335"/>
    </reaction>
    <physiologicalReaction direction="left-to-right" evidence="8">
        <dbReference type="Rhea" id="RHEA:52085"/>
    </physiologicalReaction>
</comment>
<comment type="subcellular location">
    <subcellularLocation>
        <location evidence="2">Endomembrane system</location>
        <topology evidence="2">Multi-pass membrane protein</topology>
    </subcellularLocation>
</comment>
<comment type="catalytic activity">
    <reaction evidence="14">
        <text>13-(9Z-octadecenoyloxy)-octadecanoate + H2O = 13-hydroxy-octadecanoate + (9Z)-octadecenoate + H(+)</text>
        <dbReference type="Rhea" id="RHEA:52064"/>
        <dbReference type="ChEBI" id="CHEBI:15377"/>
        <dbReference type="ChEBI" id="CHEBI:15378"/>
        <dbReference type="ChEBI" id="CHEBI:30823"/>
        <dbReference type="ChEBI" id="CHEBI:136303"/>
        <dbReference type="ChEBI" id="CHEBI:136304"/>
    </reaction>
    <physiologicalReaction direction="left-to-right" evidence="14">
        <dbReference type="Rhea" id="RHEA:52065"/>
    </physiologicalReaction>
</comment>
<comment type="catalytic activity">
    <reaction evidence="15">
        <text>13-(9Z-hexadecenoyloxy)-octadecanoate + H2O = 13-hydroxy-octadecanoate + (9Z)-hexadecenoate + H(+)</text>
        <dbReference type="Rhea" id="RHEA:52076"/>
        <dbReference type="ChEBI" id="CHEBI:15377"/>
        <dbReference type="ChEBI" id="CHEBI:15378"/>
        <dbReference type="ChEBI" id="CHEBI:32372"/>
        <dbReference type="ChEBI" id="CHEBI:136304"/>
        <dbReference type="ChEBI" id="CHEBI:136315"/>
    </reaction>
    <physiologicalReaction direction="left-to-right" evidence="15">
        <dbReference type="Rhea" id="RHEA:52077"/>
    </physiologicalReaction>
</comment>
<feature type="transmembrane region" description="Helical" evidence="17">
    <location>
        <begin position="192"/>
        <end position="215"/>
    </location>
</feature>
<feature type="transmembrane region" description="Helical" evidence="17">
    <location>
        <begin position="53"/>
        <end position="77"/>
    </location>
</feature>
<evidence type="ECO:0000256" key="3">
    <source>
        <dbReference type="ARBA" id="ARBA00009300"/>
    </source>
</evidence>
<feature type="transmembrane region" description="Helical" evidence="17">
    <location>
        <begin position="89"/>
        <end position="110"/>
    </location>
</feature>
<evidence type="ECO:0000256" key="4">
    <source>
        <dbReference type="ARBA" id="ARBA00022692"/>
    </source>
</evidence>
<sequence>MALLVPAFHAGVAVYNVIVTKWLKENMLQNLAVYDSIIIQTMKRFSLRFFTNWTFTLLTLYILLCVFEDIVLLMRGAESFKSKLKKVKNFMFTVVVAPMTVFVSVVFWGLWSLDRELIFPKEIDPVLPPWVNHSLHTTTSVIVFIEMLITPHQYPKFRDAVIGISSYLALYLICLLWTYFESGIWLYPVFKIANWPIKIVLFASLFLLAISLYSIQQFISSLRWGTDSVLKRNHDQHGSAGQSGLKLQILDSVY</sequence>
<evidence type="ECO:0000256" key="8">
    <source>
        <dbReference type="ARBA" id="ARBA00047427"/>
    </source>
</evidence>
<evidence type="ECO:0000256" key="6">
    <source>
        <dbReference type="ARBA" id="ARBA00023136"/>
    </source>
</evidence>
<evidence type="ECO:0000256" key="16">
    <source>
        <dbReference type="ARBA" id="ARBA00049428"/>
    </source>
</evidence>
<comment type="catalytic activity">
    <reaction evidence="12">
        <text>9-(9Z-octadecenoyloxy)-octadecanoate + H2O = 9-hydroxy-octadecanoate + (9Z)-octadecenoate + H(+)</text>
        <dbReference type="Rhea" id="RHEA:52048"/>
        <dbReference type="ChEBI" id="CHEBI:15377"/>
        <dbReference type="ChEBI" id="CHEBI:15378"/>
        <dbReference type="ChEBI" id="CHEBI:30823"/>
        <dbReference type="ChEBI" id="CHEBI:136282"/>
        <dbReference type="ChEBI" id="CHEBI:136286"/>
    </reaction>
    <physiologicalReaction direction="left-to-right" evidence="12">
        <dbReference type="Rhea" id="RHEA:52049"/>
    </physiologicalReaction>
</comment>
<dbReference type="GO" id="GO:0016020">
    <property type="term" value="C:membrane"/>
    <property type="evidence" value="ECO:0007669"/>
    <property type="project" value="InterPro"/>
</dbReference>
<evidence type="ECO:0000256" key="1">
    <source>
        <dbReference type="ARBA" id="ARBA00000923"/>
    </source>
</evidence>
<comment type="catalytic activity">
    <reaction evidence="10">
        <text>12-octadecanoyloxy-octadecanoate + H2O = 12-hydroxyoctadecanoate + octadecanoate + H(+)</text>
        <dbReference type="Rhea" id="RHEA:52080"/>
        <dbReference type="ChEBI" id="CHEBI:15377"/>
        <dbReference type="ChEBI" id="CHEBI:15378"/>
        <dbReference type="ChEBI" id="CHEBI:25629"/>
        <dbReference type="ChEBI" id="CHEBI:84201"/>
        <dbReference type="ChEBI" id="CHEBI:136330"/>
    </reaction>
    <physiologicalReaction direction="left-to-right" evidence="10">
        <dbReference type="Rhea" id="RHEA:52081"/>
    </physiologicalReaction>
</comment>
<evidence type="ECO:0000313" key="18">
    <source>
        <dbReference type="EMBL" id="JAS28946.1"/>
    </source>
</evidence>
<comment type="catalytic activity">
    <reaction evidence="9">
        <text>9-hexadecanoyloxy-octadecanoate + H2O = 9-hydroxy-octadecanoate + hexadecanoate + H(+)</text>
        <dbReference type="Rhea" id="RHEA:52052"/>
        <dbReference type="ChEBI" id="CHEBI:7896"/>
        <dbReference type="ChEBI" id="CHEBI:15377"/>
        <dbReference type="ChEBI" id="CHEBI:15378"/>
        <dbReference type="ChEBI" id="CHEBI:83670"/>
        <dbReference type="ChEBI" id="CHEBI:136286"/>
    </reaction>
    <physiologicalReaction direction="left-to-right" evidence="9">
        <dbReference type="Rhea" id="RHEA:52053"/>
    </physiologicalReaction>
</comment>
<dbReference type="GO" id="GO:0012505">
    <property type="term" value="C:endomembrane system"/>
    <property type="evidence" value="ECO:0007669"/>
    <property type="project" value="UniProtKB-SubCell"/>
</dbReference>
<evidence type="ECO:0000256" key="17">
    <source>
        <dbReference type="SAM" id="Phobius"/>
    </source>
</evidence>
<evidence type="ECO:0000256" key="14">
    <source>
        <dbReference type="ARBA" id="ARBA00049296"/>
    </source>
</evidence>
<comment type="catalytic activity">
    <reaction evidence="11">
        <text>12-(9Z-octadecenoyloxy)-octadecanoate + H2O = 12-hydroxyoctadecanoate + (9Z)-octadecenoate + H(+)</text>
        <dbReference type="Rhea" id="RHEA:52060"/>
        <dbReference type="ChEBI" id="CHEBI:15377"/>
        <dbReference type="ChEBI" id="CHEBI:15378"/>
        <dbReference type="ChEBI" id="CHEBI:30823"/>
        <dbReference type="ChEBI" id="CHEBI:84201"/>
        <dbReference type="ChEBI" id="CHEBI:136302"/>
    </reaction>
    <physiologicalReaction direction="left-to-right" evidence="11">
        <dbReference type="Rhea" id="RHEA:52061"/>
    </physiologicalReaction>
</comment>
<evidence type="ECO:0000256" key="15">
    <source>
        <dbReference type="ARBA" id="ARBA00049322"/>
    </source>
</evidence>
<dbReference type="AlphaFoldDB" id="A0A1B6DTE3"/>
<comment type="catalytic activity">
    <reaction evidence="16">
        <text>12-(9Z-hexadecenoyloxy)-octadecanoate + H2O = 12-hydroxyoctadecanoate + (9Z)-hexadecenoate + H(+)</text>
        <dbReference type="Rhea" id="RHEA:52072"/>
        <dbReference type="ChEBI" id="CHEBI:15377"/>
        <dbReference type="ChEBI" id="CHEBI:15378"/>
        <dbReference type="ChEBI" id="CHEBI:32372"/>
        <dbReference type="ChEBI" id="CHEBI:84201"/>
        <dbReference type="ChEBI" id="CHEBI:136312"/>
    </reaction>
    <physiologicalReaction direction="left-to-right" evidence="16">
        <dbReference type="Rhea" id="RHEA:52073"/>
    </physiologicalReaction>
</comment>
<accession>A0A1B6DTE3</accession>
<evidence type="ECO:0000256" key="11">
    <source>
        <dbReference type="ARBA" id="ARBA00048701"/>
    </source>
</evidence>
<comment type="catalytic activity">
    <reaction evidence="1">
        <text>9-(9Z-hexadecenoyloxy)-octadecanoate + H2O = (9Z)-hexadecenoate + 9-hydroxy-octadecanoate + H(+)</text>
        <dbReference type="Rhea" id="RHEA:52068"/>
        <dbReference type="ChEBI" id="CHEBI:15377"/>
        <dbReference type="ChEBI" id="CHEBI:15378"/>
        <dbReference type="ChEBI" id="CHEBI:32372"/>
        <dbReference type="ChEBI" id="CHEBI:136286"/>
        <dbReference type="ChEBI" id="CHEBI:136309"/>
    </reaction>
    <physiologicalReaction direction="left-to-right" evidence="1">
        <dbReference type="Rhea" id="RHEA:52069"/>
    </physiologicalReaction>
</comment>
<comment type="similarity">
    <text evidence="3">Belongs to the AIG1 family.</text>
</comment>
<organism evidence="18">
    <name type="scientific">Clastoptera arizonana</name>
    <name type="common">Arizona spittle bug</name>
    <dbReference type="NCBI Taxonomy" id="38151"/>
    <lineage>
        <taxon>Eukaryota</taxon>
        <taxon>Metazoa</taxon>
        <taxon>Ecdysozoa</taxon>
        <taxon>Arthropoda</taxon>
        <taxon>Hexapoda</taxon>
        <taxon>Insecta</taxon>
        <taxon>Pterygota</taxon>
        <taxon>Neoptera</taxon>
        <taxon>Paraneoptera</taxon>
        <taxon>Hemiptera</taxon>
        <taxon>Auchenorrhyncha</taxon>
        <taxon>Cercopoidea</taxon>
        <taxon>Clastopteridae</taxon>
        <taxon>Clastoptera</taxon>
    </lineage>
</organism>
<dbReference type="Pfam" id="PF04750">
    <property type="entry name" value="Far-17a_AIG1"/>
    <property type="match status" value="1"/>
</dbReference>
<reference evidence="18" key="1">
    <citation type="submission" date="2015-12" db="EMBL/GenBank/DDBJ databases">
        <title>De novo transcriptome assembly of four potential Pierce s Disease insect vectors from Arizona vineyards.</title>
        <authorList>
            <person name="Tassone E.E."/>
        </authorList>
    </citation>
    <scope>NUCLEOTIDE SEQUENCE</scope>
</reference>
<dbReference type="InterPro" id="IPR006838">
    <property type="entry name" value="ADTRP_AIG1"/>
</dbReference>
<dbReference type="PANTHER" id="PTHR10989">
    <property type="entry name" value="ANDROGEN-INDUCED PROTEIN 1-RELATED"/>
    <property type="match status" value="1"/>
</dbReference>
<evidence type="ECO:0000256" key="13">
    <source>
        <dbReference type="ARBA" id="ARBA00049221"/>
    </source>
</evidence>
<feature type="transmembrane region" description="Helical" evidence="17">
    <location>
        <begin position="161"/>
        <end position="180"/>
    </location>
</feature>
<evidence type="ECO:0000256" key="9">
    <source>
        <dbReference type="ARBA" id="ARBA00047863"/>
    </source>
</evidence>
<evidence type="ECO:0000256" key="7">
    <source>
        <dbReference type="ARBA" id="ARBA00047368"/>
    </source>
</evidence>
<keyword evidence="6 17" id="KW-0472">Membrane</keyword>
<keyword evidence="5 17" id="KW-1133">Transmembrane helix</keyword>
<proteinExistence type="inferred from homology"/>
<name>A0A1B6DTE3_9HEMI</name>
<keyword evidence="4 17" id="KW-0812">Transmembrane</keyword>
<dbReference type="EMBL" id="GEDC01008352">
    <property type="protein sequence ID" value="JAS28946.1"/>
    <property type="molecule type" value="Transcribed_RNA"/>
</dbReference>
<dbReference type="PANTHER" id="PTHR10989:SF16">
    <property type="entry name" value="AT02829P-RELATED"/>
    <property type="match status" value="1"/>
</dbReference>
<evidence type="ECO:0000256" key="5">
    <source>
        <dbReference type="ARBA" id="ARBA00022989"/>
    </source>
</evidence>
<protein>
    <recommendedName>
        <fullName evidence="19">Androgen-dependent TFPI-regulating protein</fullName>
    </recommendedName>
</protein>
<evidence type="ECO:0000256" key="12">
    <source>
        <dbReference type="ARBA" id="ARBA00048800"/>
    </source>
</evidence>